<dbReference type="Pfam" id="PF17384">
    <property type="entry name" value="DUF150_C"/>
    <property type="match status" value="1"/>
</dbReference>
<comment type="function">
    <text evidence="3">Required for maturation of 30S ribosomal subunits.</text>
</comment>
<dbReference type="PANTHER" id="PTHR33867:SF1">
    <property type="entry name" value="RIBOSOME MATURATION FACTOR RIMP"/>
    <property type="match status" value="1"/>
</dbReference>
<organism evidence="6 7">
    <name type="scientific">Stappia indica</name>
    <dbReference type="NCBI Taxonomy" id="538381"/>
    <lineage>
        <taxon>Bacteria</taxon>
        <taxon>Pseudomonadati</taxon>
        <taxon>Pseudomonadota</taxon>
        <taxon>Alphaproteobacteria</taxon>
        <taxon>Hyphomicrobiales</taxon>
        <taxon>Stappiaceae</taxon>
        <taxon>Stappia</taxon>
    </lineage>
</organism>
<dbReference type="HAMAP" id="MF_01077">
    <property type="entry name" value="RimP"/>
    <property type="match status" value="1"/>
</dbReference>
<proteinExistence type="inferred from homology"/>
<comment type="subcellular location">
    <subcellularLocation>
        <location evidence="3">Cytoplasm</location>
    </subcellularLocation>
</comment>
<evidence type="ECO:0000256" key="1">
    <source>
        <dbReference type="ARBA" id="ARBA00022490"/>
    </source>
</evidence>
<accession>A0A857C9P8</accession>
<dbReference type="InterPro" id="IPR036847">
    <property type="entry name" value="RimP_C_sf"/>
</dbReference>
<dbReference type="EMBL" id="CP046908">
    <property type="protein sequence ID" value="QGZ35723.1"/>
    <property type="molecule type" value="Genomic_DNA"/>
</dbReference>
<dbReference type="PANTHER" id="PTHR33867">
    <property type="entry name" value="RIBOSOME MATURATION FACTOR RIMP"/>
    <property type="match status" value="1"/>
</dbReference>
<evidence type="ECO:0000259" key="5">
    <source>
        <dbReference type="Pfam" id="PF17384"/>
    </source>
</evidence>
<dbReference type="SUPFAM" id="SSF74942">
    <property type="entry name" value="YhbC-like, C-terminal domain"/>
    <property type="match status" value="1"/>
</dbReference>
<name>A0A857C9P8_9HYPH</name>
<evidence type="ECO:0000256" key="3">
    <source>
        <dbReference type="HAMAP-Rule" id="MF_01077"/>
    </source>
</evidence>
<dbReference type="SUPFAM" id="SSF75420">
    <property type="entry name" value="YhbC-like, N-terminal domain"/>
    <property type="match status" value="1"/>
</dbReference>
<evidence type="ECO:0000256" key="2">
    <source>
        <dbReference type="ARBA" id="ARBA00022517"/>
    </source>
</evidence>
<dbReference type="InterPro" id="IPR003728">
    <property type="entry name" value="Ribosome_maturation_RimP"/>
</dbReference>
<dbReference type="GO" id="GO:0006412">
    <property type="term" value="P:translation"/>
    <property type="evidence" value="ECO:0007669"/>
    <property type="project" value="TreeGrafter"/>
</dbReference>
<dbReference type="FunFam" id="3.30.300.70:FF:000001">
    <property type="entry name" value="Ribosome maturation factor RimP"/>
    <property type="match status" value="1"/>
</dbReference>
<keyword evidence="2 3" id="KW-0690">Ribosome biogenesis</keyword>
<dbReference type="NCBIfam" id="NF000932">
    <property type="entry name" value="PRK00092.2-5"/>
    <property type="match status" value="1"/>
</dbReference>
<gene>
    <name evidence="3 6" type="primary">rimP</name>
    <name evidence="6" type="ORF">GH266_15220</name>
</gene>
<dbReference type="Gene3D" id="3.30.300.70">
    <property type="entry name" value="RimP-like superfamily, N-terminal"/>
    <property type="match status" value="1"/>
</dbReference>
<feature type="domain" description="Ribosome maturation factor RimP N-terminal" evidence="4">
    <location>
        <begin position="21"/>
        <end position="93"/>
    </location>
</feature>
<evidence type="ECO:0000313" key="7">
    <source>
        <dbReference type="Proteomes" id="UP000435648"/>
    </source>
</evidence>
<dbReference type="OrthoDB" id="9805006at2"/>
<dbReference type="GO" id="GO:0000028">
    <property type="term" value="P:ribosomal small subunit assembly"/>
    <property type="evidence" value="ECO:0007669"/>
    <property type="project" value="TreeGrafter"/>
</dbReference>
<comment type="similarity">
    <text evidence="3">Belongs to the RimP family.</text>
</comment>
<dbReference type="CDD" id="cd01734">
    <property type="entry name" value="YlxS_C"/>
    <property type="match status" value="1"/>
</dbReference>
<sequence>MQDQETRIVRENGLETRIAAMVEPAIADLGFRLVRVKLSGVNGLTLQIMAERPDGTMTVDDCEAVSRAVTPVLDVEDPIDSEYHLEISSPGIDRPLVRAIDFERWRGHLAKLELAVPRDGRKRFRGEIRAVENGELVLRLEDLPDDGEPDVRLPLADMAEARLILTDALVEASLKADKAARRKASTNGADKA</sequence>
<keyword evidence="1 3" id="KW-0963">Cytoplasm</keyword>
<protein>
    <recommendedName>
        <fullName evidence="3">Ribosome maturation factor RimP</fullName>
    </recommendedName>
</protein>
<dbReference type="GO" id="GO:0005829">
    <property type="term" value="C:cytosol"/>
    <property type="evidence" value="ECO:0007669"/>
    <property type="project" value="TreeGrafter"/>
</dbReference>
<dbReference type="InterPro" id="IPR028989">
    <property type="entry name" value="RimP_N"/>
</dbReference>
<dbReference type="Proteomes" id="UP000435648">
    <property type="component" value="Chromosome"/>
</dbReference>
<dbReference type="AlphaFoldDB" id="A0A857C9P8"/>
<feature type="domain" description="Ribosome maturation factor RimP C-terminal" evidence="5">
    <location>
        <begin position="96"/>
        <end position="166"/>
    </location>
</feature>
<dbReference type="Pfam" id="PF02576">
    <property type="entry name" value="RimP_N"/>
    <property type="match status" value="1"/>
</dbReference>
<dbReference type="InterPro" id="IPR028998">
    <property type="entry name" value="RimP_C"/>
</dbReference>
<dbReference type="Gene3D" id="2.30.30.180">
    <property type="entry name" value="Ribosome maturation factor RimP, C-terminal domain"/>
    <property type="match status" value="1"/>
</dbReference>
<dbReference type="KEGG" id="siw:GH266_15220"/>
<evidence type="ECO:0000259" key="4">
    <source>
        <dbReference type="Pfam" id="PF02576"/>
    </source>
</evidence>
<dbReference type="InterPro" id="IPR035956">
    <property type="entry name" value="RimP_N_sf"/>
</dbReference>
<evidence type="ECO:0000313" key="6">
    <source>
        <dbReference type="EMBL" id="QGZ35723.1"/>
    </source>
</evidence>
<dbReference type="RefSeq" id="WP_158194586.1">
    <property type="nucleotide sequence ID" value="NZ_CP046908.1"/>
</dbReference>
<reference evidence="6 7" key="1">
    <citation type="submission" date="2019-12" db="EMBL/GenBank/DDBJ databases">
        <title>The genome of Stappia indica PHM037.</title>
        <authorList>
            <person name="Kacar D."/>
            <person name="Galan B."/>
            <person name="Canedo L."/>
            <person name="Rodriguez P."/>
            <person name="de la Calle F."/>
            <person name="Garcia J.L."/>
        </authorList>
    </citation>
    <scope>NUCLEOTIDE SEQUENCE [LARGE SCALE GENOMIC DNA]</scope>
    <source>
        <strain evidence="6 7">PHM037</strain>
    </source>
</reference>